<feature type="transmembrane region" description="Helical" evidence="13">
    <location>
        <begin position="37"/>
        <end position="58"/>
    </location>
</feature>
<evidence type="ECO:0000256" key="1">
    <source>
        <dbReference type="ARBA" id="ARBA00004651"/>
    </source>
</evidence>
<keyword evidence="8 13" id="KW-0472">Membrane</keyword>
<evidence type="ECO:0000256" key="6">
    <source>
        <dbReference type="ARBA" id="ARBA00022970"/>
    </source>
</evidence>
<comment type="catalytic activity">
    <reaction evidence="10">
        <text>L-lysine(in) = L-lysine(out)</text>
        <dbReference type="Rhea" id="RHEA:70935"/>
        <dbReference type="ChEBI" id="CHEBI:32551"/>
    </reaction>
</comment>
<feature type="transmembrane region" description="Helical" evidence="13">
    <location>
        <begin position="291"/>
        <end position="318"/>
    </location>
</feature>
<feature type="transmembrane region" description="Helical" evidence="13">
    <location>
        <begin position="389"/>
        <end position="407"/>
    </location>
</feature>
<accession>A0AAQ4P9R2</accession>
<dbReference type="InterPro" id="IPR029485">
    <property type="entry name" value="CAT_C"/>
</dbReference>
<evidence type="ECO:0000259" key="14">
    <source>
        <dbReference type="Pfam" id="PF13906"/>
    </source>
</evidence>
<dbReference type="Gene3D" id="1.20.1740.10">
    <property type="entry name" value="Amino acid/polyamine transporter I"/>
    <property type="match status" value="2"/>
</dbReference>
<evidence type="ECO:0000256" key="11">
    <source>
        <dbReference type="ARBA" id="ARBA00034423"/>
    </source>
</evidence>
<dbReference type="FunFam" id="1.20.1740.10:FF:000009">
    <property type="entry name" value="Low affinity cationic amino acid transporter 2"/>
    <property type="match status" value="1"/>
</dbReference>
<feature type="domain" description="Cationic amino acid transporter C-terminal" evidence="14">
    <location>
        <begin position="551"/>
        <end position="591"/>
    </location>
</feature>
<evidence type="ECO:0000256" key="3">
    <source>
        <dbReference type="ARBA" id="ARBA00022448"/>
    </source>
</evidence>
<feature type="transmembrane region" description="Helical" evidence="13">
    <location>
        <begin position="250"/>
        <end position="270"/>
    </location>
</feature>
<dbReference type="AlphaFoldDB" id="A0AAQ4P9R2"/>
<dbReference type="InterPro" id="IPR004755">
    <property type="entry name" value="Cat_AA_permease"/>
</dbReference>
<evidence type="ECO:0000313" key="16">
    <source>
        <dbReference type="Proteomes" id="UP000007635"/>
    </source>
</evidence>
<feature type="transmembrane region" description="Helical" evidence="13">
    <location>
        <begin position="553"/>
        <end position="572"/>
    </location>
</feature>
<feature type="transmembrane region" description="Helical" evidence="13">
    <location>
        <begin position="413"/>
        <end position="432"/>
    </location>
</feature>
<dbReference type="Pfam" id="PF13520">
    <property type="entry name" value="AA_permease_2"/>
    <property type="match status" value="1"/>
</dbReference>
<dbReference type="PANTHER" id="PTHR43243">
    <property type="entry name" value="INNER MEMBRANE TRANSPORTER YGJI-RELATED"/>
    <property type="match status" value="1"/>
</dbReference>
<evidence type="ECO:0000256" key="9">
    <source>
        <dbReference type="ARBA" id="ARBA00023180"/>
    </source>
</evidence>
<dbReference type="GO" id="GO:0097638">
    <property type="term" value="P:L-arginine import across plasma membrane"/>
    <property type="evidence" value="ECO:0007669"/>
    <property type="project" value="TreeGrafter"/>
</dbReference>
<reference evidence="15" key="3">
    <citation type="submission" date="2025-09" db="UniProtKB">
        <authorList>
            <consortium name="Ensembl"/>
        </authorList>
    </citation>
    <scope>IDENTIFICATION</scope>
</reference>
<dbReference type="Ensembl" id="ENSGACT00000047512.1">
    <property type="protein sequence ID" value="ENSGACP00000034351.1"/>
    <property type="gene ID" value="ENSGACG00000011861.2"/>
</dbReference>
<proteinExistence type="inferred from homology"/>
<comment type="subcellular location">
    <subcellularLocation>
        <location evidence="1">Cell membrane</location>
        <topology evidence="1">Multi-pass membrane protein</topology>
    </subcellularLocation>
</comment>
<dbReference type="GeneTree" id="ENSGT00940000155349"/>
<keyword evidence="5 13" id="KW-0812">Transmembrane</keyword>
<feature type="transmembrane region" description="Helical" evidence="13">
    <location>
        <begin position="578"/>
        <end position="595"/>
    </location>
</feature>
<dbReference type="PANTHER" id="PTHR43243:SF28">
    <property type="entry name" value="HIGH AFFINITY CATIONIC AMINO ACID TRANSPORTER 1"/>
    <property type="match status" value="1"/>
</dbReference>
<reference evidence="15" key="2">
    <citation type="submission" date="2025-08" db="UniProtKB">
        <authorList>
            <consortium name="Ensembl"/>
        </authorList>
    </citation>
    <scope>IDENTIFICATION</scope>
</reference>
<evidence type="ECO:0000256" key="7">
    <source>
        <dbReference type="ARBA" id="ARBA00022989"/>
    </source>
</evidence>
<dbReference type="Pfam" id="PF13906">
    <property type="entry name" value="AA_permease_C"/>
    <property type="match status" value="1"/>
</dbReference>
<evidence type="ECO:0000256" key="12">
    <source>
        <dbReference type="ARBA" id="ARBA00034450"/>
    </source>
</evidence>
<dbReference type="GO" id="GO:0000064">
    <property type="term" value="F:L-ornithine transmembrane transporter activity"/>
    <property type="evidence" value="ECO:0007669"/>
    <property type="project" value="TreeGrafter"/>
</dbReference>
<keyword evidence="7 13" id="KW-1133">Transmembrane helix</keyword>
<feature type="transmembrane region" description="Helical" evidence="13">
    <location>
        <begin position="192"/>
        <end position="210"/>
    </location>
</feature>
<evidence type="ECO:0000256" key="10">
    <source>
        <dbReference type="ARBA" id="ARBA00034422"/>
    </source>
</evidence>
<feature type="transmembrane region" description="Helical" evidence="13">
    <location>
        <begin position="97"/>
        <end position="123"/>
    </location>
</feature>
<protein>
    <recommendedName>
        <fullName evidence="14">Cationic amino acid transporter C-terminal domain-containing protein</fullName>
    </recommendedName>
</protein>
<evidence type="ECO:0000313" key="15">
    <source>
        <dbReference type="Ensembl" id="ENSGACP00000034351.1"/>
    </source>
</evidence>
<dbReference type="GO" id="GO:0015189">
    <property type="term" value="F:L-lysine transmembrane transporter activity"/>
    <property type="evidence" value="ECO:0007669"/>
    <property type="project" value="TreeGrafter"/>
</dbReference>
<evidence type="ECO:0000256" key="13">
    <source>
        <dbReference type="SAM" id="Phobius"/>
    </source>
</evidence>
<name>A0AAQ4P9R2_GASAC</name>
<keyword evidence="6" id="KW-0029">Amino-acid transport</keyword>
<feature type="transmembrane region" description="Helical" evidence="13">
    <location>
        <begin position="518"/>
        <end position="541"/>
    </location>
</feature>
<feature type="transmembrane region" description="Helical" evidence="13">
    <location>
        <begin position="492"/>
        <end position="512"/>
    </location>
</feature>
<keyword evidence="16" id="KW-1185">Reference proteome</keyword>
<keyword evidence="9" id="KW-0325">Glycoprotein</keyword>
<keyword evidence="3" id="KW-0813">Transport</keyword>
<feature type="transmembrane region" description="Helical" evidence="13">
    <location>
        <begin position="64"/>
        <end position="85"/>
    </location>
</feature>
<dbReference type="Proteomes" id="UP000007635">
    <property type="component" value="Chromosome I"/>
</dbReference>
<evidence type="ECO:0000256" key="5">
    <source>
        <dbReference type="ARBA" id="ARBA00022692"/>
    </source>
</evidence>
<evidence type="ECO:0000256" key="4">
    <source>
        <dbReference type="ARBA" id="ARBA00022475"/>
    </source>
</evidence>
<dbReference type="NCBIfam" id="TIGR00906">
    <property type="entry name" value="2A0303"/>
    <property type="match status" value="1"/>
</dbReference>
<dbReference type="GO" id="GO:0005886">
    <property type="term" value="C:plasma membrane"/>
    <property type="evidence" value="ECO:0007669"/>
    <property type="project" value="UniProtKB-SubCell"/>
</dbReference>
<feature type="transmembrane region" description="Helical" evidence="13">
    <location>
        <begin position="338"/>
        <end position="361"/>
    </location>
</feature>
<sequence>MILATLKGVGKQLLRVKVVDCSADDSRLSRCLNTFDLVALGVGSTLGAGVYVLAGAVARDGSGPAIVLSFLIAAFASVLAGLCYAEFGARVPKTGSAYLYSYVTVGELWAFITGWNLILSYVIGTSSVARAWSATFDELIGGHIEMFCRRHMTMNAPGILADYPDIFAVFIIISLTGLLIFGVKESAWVNKVFTCINVLVLLFMIISGLVKGNLRNWNLKPEEILNATSNSSLNASVSTPLKARIGEGGFMPFGISGVLSGAATCFYAFIGFDCIATTGEEVKNPQRAIPIGIVASLLICLVAYVGVSAALTLMMPYYLLDENSPLPVAFKHVGWEEATYAVAIGSLCALSTSLLGSMFPLPRIIFAMARDGLLFSFLARVSVRRTPDLATLGAGLMSAVMAFLFDLKDLVDLMSIGTLLAYSLVAACVLVLRYQPEQPSVAYEMANTQDRTEMAETCNEGNIHILPQPDDRFTIRNLLWPSNSEPSPLSGFSVNICTSVIGVLVCVFSVVAVQGRLAVWSVTVLCIVAAACLVVTFIVWRQPQSKTKLAFKVPLLPFVPIISMFINIYLMMQLDRGTWMRFAIWMALGILELWHCSAKHNLCTRDLTMNLLLSRNVCTPFLGFSIYFGYGIRNSTEAALSRSDTYAPTCAIKGEPMAKEREAFLHHKQTSTGDNDEDS</sequence>
<organism evidence="15 16">
    <name type="scientific">Gasterosteus aculeatus aculeatus</name>
    <name type="common">three-spined stickleback</name>
    <dbReference type="NCBI Taxonomy" id="481459"/>
    <lineage>
        <taxon>Eukaryota</taxon>
        <taxon>Metazoa</taxon>
        <taxon>Chordata</taxon>
        <taxon>Craniata</taxon>
        <taxon>Vertebrata</taxon>
        <taxon>Euteleostomi</taxon>
        <taxon>Actinopterygii</taxon>
        <taxon>Neopterygii</taxon>
        <taxon>Teleostei</taxon>
        <taxon>Neoteleostei</taxon>
        <taxon>Acanthomorphata</taxon>
        <taxon>Eupercaria</taxon>
        <taxon>Perciformes</taxon>
        <taxon>Cottioidei</taxon>
        <taxon>Gasterosteales</taxon>
        <taxon>Gasterosteidae</taxon>
        <taxon>Gasterosteus</taxon>
    </lineage>
</organism>
<dbReference type="GO" id="GO:0061459">
    <property type="term" value="F:L-arginine transmembrane transporter activity"/>
    <property type="evidence" value="ECO:0007669"/>
    <property type="project" value="TreeGrafter"/>
</dbReference>
<comment type="catalytic activity">
    <reaction evidence="11">
        <text>L-arginine(in) = L-arginine(out)</text>
        <dbReference type="Rhea" id="RHEA:32143"/>
        <dbReference type="ChEBI" id="CHEBI:32682"/>
    </reaction>
</comment>
<dbReference type="FunFam" id="1.20.1740.10:FF:000024">
    <property type="entry name" value="High affinity cationic amino acid transporter 1"/>
    <property type="match status" value="1"/>
</dbReference>
<evidence type="ECO:0000256" key="2">
    <source>
        <dbReference type="ARBA" id="ARBA00008572"/>
    </source>
</evidence>
<evidence type="ECO:0000256" key="8">
    <source>
        <dbReference type="ARBA" id="ARBA00023136"/>
    </source>
</evidence>
<reference evidence="15 16" key="1">
    <citation type="journal article" date="2021" name="G3 (Bethesda)">
        <title>Improved contiguity of the threespine stickleback genome using long-read sequencing.</title>
        <authorList>
            <person name="Nath S."/>
            <person name="Shaw D.E."/>
            <person name="White M.A."/>
        </authorList>
    </citation>
    <scope>NUCLEOTIDE SEQUENCE [LARGE SCALE GENOMIC DNA]</scope>
    <source>
        <strain evidence="15 16">Lake Benthic</strain>
    </source>
</reference>
<dbReference type="InterPro" id="IPR002293">
    <property type="entry name" value="AA/rel_permease1"/>
</dbReference>
<feature type="transmembrane region" description="Helical" evidence="13">
    <location>
        <begin position="166"/>
        <end position="183"/>
    </location>
</feature>
<comment type="catalytic activity">
    <reaction evidence="12">
        <text>L-ornithine(in) = L-ornithine(out)</text>
        <dbReference type="Rhea" id="RHEA:71199"/>
        <dbReference type="ChEBI" id="CHEBI:46911"/>
    </reaction>
</comment>
<keyword evidence="4" id="KW-1003">Cell membrane</keyword>
<comment type="similarity">
    <text evidence="2">Belongs to the amino acid-polyamine-organocation (APC) superfamily. Cationic amino acid transporter (CAT) (TC 2.A.3.3) family.</text>
</comment>